<evidence type="ECO:0000313" key="4">
    <source>
        <dbReference type="EMBL" id="GAA4814063.1"/>
    </source>
</evidence>
<dbReference type="CDD" id="cd01285">
    <property type="entry name" value="nucleoside_deaminase"/>
    <property type="match status" value="1"/>
</dbReference>
<evidence type="ECO:0000313" key="5">
    <source>
        <dbReference type="Proteomes" id="UP001501433"/>
    </source>
</evidence>
<dbReference type="PROSITE" id="PS00903">
    <property type="entry name" value="CYT_DCMP_DEAMINASES_1"/>
    <property type="match status" value="1"/>
</dbReference>
<dbReference type="PANTHER" id="PTHR11079">
    <property type="entry name" value="CYTOSINE DEAMINASE FAMILY MEMBER"/>
    <property type="match status" value="1"/>
</dbReference>
<keyword evidence="5" id="KW-1185">Reference proteome</keyword>
<reference evidence="5" key="1">
    <citation type="journal article" date="2019" name="Int. J. Syst. Evol. Microbiol.">
        <title>The Global Catalogue of Microorganisms (GCM) 10K type strain sequencing project: providing services to taxonomists for standard genome sequencing and annotation.</title>
        <authorList>
            <consortium name="The Broad Institute Genomics Platform"/>
            <consortium name="The Broad Institute Genome Sequencing Center for Infectious Disease"/>
            <person name="Wu L."/>
            <person name="Ma J."/>
        </authorList>
    </citation>
    <scope>NUCLEOTIDE SEQUENCE [LARGE SCALE GENOMIC DNA]</scope>
    <source>
        <strain evidence="5">JCM 18325</strain>
    </source>
</reference>
<dbReference type="EMBL" id="BAABJW010000003">
    <property type="protein sequence ID" value="GAA4814063.1"/>
    <property type="molecule type" value="Genomic_DNA"/>
</dbReference>
<comment type="caution">
    <text evidence="4">The sequence shown here is derived from an EMBL/GenBank/DDBJ whole genome shotgun (WGS) entry which is preliminary data.</text>
</comment>
<keyword evidence="2" id="KW-0862">Zinc</keyword>
<evidence type="ECO:0000259" key="3">
    <source>
        <dbReference type="PROSITE" id="PS51747"/>
    </source>
</evidence>
<evidence type="ECO:0000256" key="2">
    <source>
        <dbReference type="ARBA" id="ARBA00022833"/>
    </source>
</evidence>
<organism evidence="4 5">
    <name type="scientific">Litoribaculum gwangyangense</name>
    <dbReference type="NCBI Taxonomy" id="1130722"/>
    <lineage>
        <taxon>Bacteria</taxon>
        <taxon>Pseudomonadati</taxon>
        <taxon>Bacteroidota</taxon>
        <taxon>Flavobacteriia</taxon>
        <taxon>Flavobacteriales</taxon>
        <taxon>Flavobacteriaceae</taxon>
        <taxon>Litoribaculum</taxon>
    </lineage>
</organism>
<dbReference type="PROSITE" id="PS51257">
    <property type="entry name" value="PROKAR_LIPOPROTEIN"/>
    <property type="match status" value="1"/>
</dbReference>
<sequence>MKKTNFLIGFFVLSIGFFSCSLKQKNSNLNAEKCECTLNSTANDSVSLEQQELDYFYSLMAYAVVYKDWQNNAMEKSSRGYNIGSVLVDNDKYVVNWARNSVNSTMNGTQHGEVRLMQSYLDSMQSFSLKGFSIYSTLEPCAMCAGMMKLTEVYRTVYGQTDPAYGKALERLQLESGSCCTNGYSSYPRPVISDKSPDPLSLEIDSTYTQYKGKYIVNFLTTPEAEKLFKKASEMFQQYNKAKYVENQKYIDSAHKFYNFVVTPIK</sequence>
<accession>A0ABP9CS98</accession>
<dbReference type="SUPFAM" id="SSF53927">
    <property type="entry name" value="Cytidine deaminase-like"/>
    <property type="match status" value="1"/>
</dbReference>
<dbReference type="Pfam" id="PF00383">
    <property type="entry name" value="dCMP_cyt_deam_1"/>
    <property type="match status" value="1"/>
</dbReference>
<dbReference type="InterPro" id="IPR016192">
    <property type="entry name" value="APOBEC/CMP_deaminase_Zn-bd"/>
</dbReference>
<gene>
    <name evidence="4" type="ORF">GCM10023330_22280</name>
</gene>
<dbReference type="InterPro" id="IPR002125">
    <property type="entry name" value="CMP_dCMP_dom"/>
</dbReference>
<name>A0ABP9CS98_9FLAO</name>
<dbReference type="InterPro" id="IPR016193">
    <property type="entry name" value="Cytidine_deaminase-like"/>
</dbReference>
<evidence type="ECO:0000256" key="1">
    <source>
        <dbReference type="ARBA" id="ARBA00022723"/>
    </source>
</evidence>
<protein>
    <recommendedName>
        <fullName evidence="3">CMP/dCMP-type deaminase domain-containing protein</fullName>
    </recommendedName>
</protein>
<keyword evidence="1" id="KW-0479">Metal-binding</keyword>
<dbReference type="Proteomes" id="UP001501433">
    <property type="component" value="Unassembled WGS sequence"/>
</dbReference>
<dbReference type="PROSITE" id="PS51747">
    <property type="entry name" value="CYT_DCMP_DEAMINASES_2"/>
    <property type="match status" value="1"/>
</dbReference>
<dbReference type="Gene3D" id="3.40.140.10">
    <property type="entry name" value="Cytidine Deaminase, domain 2"/>
    <property type="match status" value="1"/>
</dbReference>
<dbReference type="PANTHER" id="PTHR11079:SF162">
    <property type="entry name" value="RIBOFLAVIN BIOSYNTHESIS PROTEIN PYRD, CHLOROPLASTIC"/>
    <property type="match status" value="1"/>
</dbReference>
<proteinExistence type="predicted"/>
<feature type="domain" description="CMP/dCMP-type deaminase" evidence="3">
    <location>
        <begin position="64"/>
        <end position="179"/>
    </location>
</feature>